<dbReference type="GO" id="GO:0005783">
    <property type="term" value="C:endoplasmic reticulum"/>
    <property type="evidence" value="ECO:0007669"/>
    <property type="project" value="UniProtKB-SubCell"/>
</dbReference>
<feature type="region of interest" description="Disordered" evidence="7">
    <location>
        <begin position="166"/>
        <end position="207"/>
    </location>
</feature>
<dbReference type="PANTHER" id="PTHR17600">
    <property type="entry name" value="MESODERM DEVELOPMENT CANDIDATE 2"/>
    <property type="match status" value="1"/>
</dbReference>
<dbReference type="Gene3D" id="3.30.70.260">
    <property type="match status" value="1"/>
</dbReference>
<dbReference type="Proteomes" id="UP000322899">
    <property type="component" value="Unassembled WGS sequence"/>
</dbReference>
<dbReference type="Proteomes" id="UP000323011">
    <property type="component" value="Unassembled WGS sequence"/>
</dbReference>
<evidence type="ECO:0000313" key="9">
    <source>
        <dbReference type="EMBL" id="KAA0149029.1"/>
    </source>
</evidence>
<evidence type="ECO:0000313" key="16">
    <source>
        <dbReference type="Proteomes" id="UP000325113"/>
    </source>
</evidence>
<feature type="signal peptide" evidence="8">
    <location>
        <begin position="1"/>
        <end position="19"/>
    </location>
</feature>
<evidence type="ECO:0000313" key="13">
    <source>
        <dbReference type="Proteomes" id="UP000322899"/>
    </source>
</evidence>
<dbReference type="GO" id="GO:0006457">
    <property type="term" value="P:protein folding"/>
    <property type="evidence" value="ECO:0007669"/>
    <property type="project" value="InterPro"/>
</dbReference>
<evidence type="ECO:0000256" key="7">
    <source>
        <dbReference type="SAM" id="MobiDB-lite"/>
    </source>
</evidence>
<feature type="chain" id="PRO_5036136763" evidence="8">
    <location>
        <begin position="20"/>
        <end position="207"/>
    </location>
</feature>
<dbReference type="OrthoDB" id="439768at2759"/>
<comment type="similarity">
    <text evidence="2">Belongs to the MESD family.</text>
</comment>
<evidence type="ECO:0000256" key="1">
    <source>
        <dbReference type="ARBA" id="ARBA00004240"/>
    </source>
</evidence>
<keyword evidence="5" id="KW-0256">Endoplasmic reticulum</keyword>
<dbReference type="EMBL" id="VLTO01000036">
    <property type="protein sequence ID" value="KAA0173213.1"/>
    <property type="molecule type" value="Genomic_DNA"/>
</dbReference>
<evidence type="ECO:0000313" key="15">
    <source>
        <dbReference type="Proteomes" id="UP000324907"/>
    </source>
</evidence>
<comment type="subcellular location">
    <subcellularLocation>
        <location evidence="1">Endoplasmic reticulum</location>
    </subcellularLocation>
</comment>
<evidence type="ECO:0000313" key="11">
    <source>
        <dbReference type="EMBL" id="KAA0171044.1"/>
    </source>
</evidence>
<dbReference type="InterPro" id="IPR019330">
    <property type="entry name" value="MESD"/>
</dbReference>
<evidence type="ECO:0000256" key="5">
    <source>
        <dbReference type="ARBA" id="ARBA00022824"/>
    </source>
</evidence>
<feature type="compositionally biased region" description="Basic residues" evidence="7">
    <location>
        <begin position="170"/>
        <end position="188"/>
    </location>
</feature>
<evidence type="ECO:0000313" key="14">
    <source>
        <dbReference type="Proteomes" id="UP000323011"/>
    </source>
</evidence>
<dbReference type="Pfam" id="PF10185">
    <property type="entry name" value="Mesd"/>
    <property type="match status" value="1"/>
</dbReference>
<evidence type="ECO:0000313" key="12">
    <source>
        <dbReference type="EMBL" id="KAA0173213.1"/>
    </source>
</evidence>
<dbReference type="PANTHER" id="PTHR17600:SF2">
    <property type="entry name" value="LRP CHAPERONE MESD"/>
    <property type="match status" value="1"/>
</dbReference>
<feature type="compositionally biased region" description="Low complexity" evidence="7">
    <location>
        <begin position="189"/>
        <end position="199"/>
    </location>
</feature>
<dbReference type="GO" id="GO:0016055">
    <property type="term" value="P:Wnt signaling pathway"/>
    <property type="evidence" value="ECO:0007669"/>
    <property type="project" value="UniProtKB-KW"/>
</dbReference>
<name>A0A5A8CL72_CAFRO</name>
<comment type="caution">
    <text evidence="10">The sequence shown here is derived from an EMBL/GenBank/DDBJ whole genome shotgun (WGS) entry which is preliminary data.</text>
</comment>
<evidence type="ECO:0000256" key="6">
    <source>
        <dbReference type="ARBA" id="ARBA00023186"/>
    </source>
</evidence>
<organism evidence="10 16">
    <name type="scientific">Cafeteria roenbergensis</name>
    <name type="common">Marine flagellate</name>
    <dbReference type="NCBI Taxonomy" id="33653"/>
    <lineage>
        <taxon>Eukaryota</taxon>
        <taxon>Sar</taxon>
        <taxon>Stramenopiles</taxon>
        <taxon>Bigyra</taxon>
        <taxon>Opalozoa</taxon>
        <taxon>Bicosoecida</taxon>
        <taxon>Cafeteriaceae</taxon>
        <taxon>Cafeteria</taxon>
    </lineage>
</organism>
<keyword evidence="6" id="KW-0143">Chaperone</keyword>
<dbReference type="Proteomes" id="UP000325113">
    <property type="component" value="Unassembled WGS sequence"/>
</dbReference>
<dbReference type="EMBL" id="VLTL01000009">
    <property type="protein sequence ID" value="KAA0171044.1"/>
    <property type="molecule type" value="Genomic_DNA"/>
</dbReference>
<evidence type="ECO:0000256" key="2">
    <source>
        <dbReference type="ARBA" id="ARBA00011068"/>
    </source>
</evidence>
<dbReference type="EMBL" id="VLTM01000100">
    <property type="protein sequence ID" value="KAA0153489.1"/>
    <property type="molecule type" value="Genomic_DNA"/>
</dbReference>
<sequence>MRAASAVLLAAAACAAVSALPVSRFNKPLNTHQLDKEWAEEDLEDDDWHEDTYSWREKDRKKHTKVFDPNDPEEFLSQALAGSGMQMIFVTLFPDTHVDKKQTEALGTTWASMLKTGGIHLSVYPMNANQLLLSQEDGRTLEVKEFLLSQPEVEKVRWKDKDWTPEEHHLAKRKANRKAARKAKRKVKLNAGKAKATPKPARKRVEL</sequence>
<proteinExistence type="inferred from homology"/>
<evidence type="ECO:0000313" key="10">
    <source>
        <dbReference type="EMBL" id="KAA0153489.1"/>
    </source>
</evidence>
<reference evidence="13 14" key="1">
    <citation type="submission" date="2019-07" db="EMBL/GenBank/DDBJ databases">
        <title>Genomes of Cafeteria roenbergensis.</title>
        <authorList>
            <person name="Fischer M.G."/>
            <person name="Hackl T."/>
            <person name="Roman M."/>
        </authorList>
    </citation>
    <scope>NUCLEOTIDE SEQUENCE [LARGE SCALE GENOMIC DNA]</scope>
    <source>
        <strain evidence="9 14">BVI</strain>
        <strain evidence="10 16">Cflag</strain>
        <strain evidence="12 13">E4-10P</strain>
        <strain evidence="11 15">RCC970-E3</strain>
    </source>
</reference>
<dbReference type="EMBL" id="VLTN01000047">
    <property type="protein sequence ID" value="KAA0149029.1"/>
    <property type="molecule type" value="Genomic_DNA"/>
</dbReference>
<accession>A0A5A8CL72</accession>
<dbReference type="Proteomes" id="UP000324907">
    <property type="component" value="Unassembled WGS sequence"/>
</dbReference>
<evidence type="ECO:0000256" key="3">
    <source>
        <dbReference type="ARBA" id="ARBA00022687"/>
    </source>
</evidence>
<dbReference type="AlphaFoldDB" id="A0A5A8CL72"/>
<gene>
    <name evidence="12" type="ORF">FNF27_05301</name>
    <name evidence="11" type="ORF">FNF28_01049</name>
    <name evidence="9" type="ORF">FNF29_06320</name>
    <name evidence="10" type="ORF">FNF31_06480</name>
</gene>
<evidence type="ECO:0000256" key="4">
    <source>
        <dbReference type="ARBA" id="ARBA00022729"/>
    </source>
</evidence>
<evidence type="ECO:0000256" key="8">
    <source>
        <dbReference type="SAM" id="SignalP"/>
    </source>
</evidence>
<keyword evidence="3" id="KW-0879">Wnt signaling pathway</keyword>
<keyword evidence="4 8" id="KW-0732">Signal</keyword>
<protein>
    <submittedName>
        <fullName evidence="10">Uncharacterized protein</fullName>
    </submittedName>
</protein>
<keyword evidence="14" id="KW-1185">Reference proteome</keyword>